<feature type="transmembrane region" description="Helical" evidence="1">
    <location>
        <begin position="43"/>
        <end position="62"/>
    </location>
</feature>
<organism evidence="2 3">
    <name type="scientific">Butyricimonas hominis</name>
    <dbReference type="NCBI Taxonomy" id="2763032"/>
    <lineage>
        <taxon>Bacteria</taxon>
        <taxon>Pseudomonadati</taxon>
        <taxon>Bacteroidota</taxon>
        <taxon>Bacteroidia</taxon>
        <taxon>Bacteroidales</taxon>
        <taxon>Odoribacteraceae</taxon>
        <taxon>Butyricimonas</taxon>
    </lineage>
</organism>
<accession>A0ABR7D4K5</accession>
<keyword evidence="1" id="KW-0472">Membrane</keyword>
<evidence type="ECO:0000313" key="3">
    <source>
        <dbReference type="Proteomes" id="UP000646484"/>
    </source>
</evidence>
<name>A0ABR7D4K5_9BACT</name>
<dbReference type="RefSeq" id="WP_186977537.1">
    <property type="nucleotide sequence ID" value="NZ_JACOOH010000007.1"/>
</dbReference>
<dbReference type="Pfam" id="PF19628">
    <property type="entry name" value="DUF6132"/>
    <property type="match status" value="1"/>
</dbReference>
<gene>
    <name evidence="2" type="ORF">H8S64_16675</name>
</gene>
<reference evidence="2 3" key="1">
    <citation type="submission" date="2020-08" db="EMBL/GenBank/DDBJ databases">
        <title>Genome public.</title>
        <authorList>
            <person name="Liu C."/>
            <person name="Sun Q."/>
        </authorList>
    </citation>
    <scope>NUCLEOTIDE SEQUENCE [LARGE SCALE GENOMIC DNA]</scope>
    <source>
        <strain evidence="2 3">NSJ-56</strain>
    </source>
</reference>
<proteinExistence type="predicted"/>
<dbReference type="InterPro" id="IPR045764">
    <property type="entry name" value="DUF6132"/>
</dbReference>
<keyword evidence="1" id="KW-0812">Transmembrane</keyword>
<comment type="caution">
    <text evidence="2">The sequence shown here is derived from an EMBL/GenBank/DDBJ whole genome shotgun (WGS) entry which is preliminary data.</text>
</comment>
<evidence type="ECO:0000256" key="1">
    <source>
        <dbReference type="SAM" id="Phobius"/>
    </source>
</evidence>
<evidence type="ECO:0008006" key="4">
    <source>
        <dbReference type="Google" id="ProtNLM"/>
    </source>
</evidence>
<keyword evidence="1" id="KW-1133">Transmembrane helix</keyword>
<evidence type="ECO:0000313" key="2">
    <source>
        <dbReference type="EMBL" id="MBC5622729.1"/>
    </source>
</evidence>
<keyword evidence="3" id="KW-1185">Reference proteome</keyword>
<protein>
    <recommendedName>
        <fullName evidence="4">YtxH domain-containing protein</fullName>
    </recommendedName>
</protein>
<dbReference type="Proteomes" id="UP000646484">
    <property type="component" value="Unassembled WGS sequence"/>
</dbReference>
<dbReference type="EMBL" id="JACOOH010000007">
    <property type="protein sequence ID" value="MBC5622729.1"/>
    <property type="molecule type" value="Genomic_DNA"/>
</dbReference>
<sequence length="68" mass="7351">MAKVFFKRYGLTLLGVLLGALGGFLYWRFVGCASGTCPITSSPLYSSLWGAAMGGLLLSMFIPKNKRD</sequence>